<protein>
    <recommendedName>
        <fullName evidence="1">F-box domain-containing protein</fullName>
    </recommendedName>
</protein>
<dbReference type="InterPro" id="IPR036047">
    <property type="entry name" value="F-box-like_dom_sf"/>
</dbReference>
<dbReference type="Pfam" id="PF12937">
    <property type="entry name" value="F-box-like"/>
    <property type="match status" value="1"/>
</dbReference>
<dbReference type="EMBL" id="CADEBD010000327">
    <property type="protein sequence ID" value="CAB3245508.1"/>
    <property type="molecule type" value="Genomic_DNA"/>
</dbReference>
<organism evidence="2 3">
    <name type="scientific">Arctia plantaginis</name>
    <name type="common">Wood tiger moth</name>
    <name type="synonym">Phalaena plantaginis</name>
    <dbReference type="NCBI Taxonomy" id="874455"/>
    <lineage>
        <taxon>Eukaryota</taxon>
        <taxon>Metazoa</taxon>
        <taxon>Ecdysozoa</taxon>
        <taxon>Arthropoda</taxon>
        <taxon>Hexapoda</taxon>
        <taxon>Insecta</taxon>
        <taxon>Pterygota</taxon>
        <taxon>Neoptera</taxon>
        <taxon>Endopterygota</taxon>
        <taxon>Lepidoptera</taxon>
        <taxon>Glossata</taxon>
        <taxon>Ditrysia</taxon>
        <taxon>Noctuoidea</taxon>
        <taxon>Erebidae</taxon>
        <taxon>Arctiinae</taxon>
        <taxon>Arctia</taxon>
    </lineage>
</organism>
<evidence type="ECO:0000313" key="2">
    <source>
        <dbReference type="EMBL" id="CAB3245508.1"/>
    </source>
</evidence>
<dbReference type="PROSITE" id="PS50181">
    <property type="entry name" value="FBOX"/>
    <property type="match status" value="1"/>
</dbReference>
<evidence type="ECO:0000259" key="1">
    <source>
        <dbReference type="PROSITE" id="PS50181"/>
    </source>
</evidence>
<gene>
    <name evidence="2" type="ORF">APLA_LOCUS11087</name>
</gene>
<dbReference type="SMART" id="SM00256">
    <property type="entry name" value="FBOX"/>
    <property type="match status" value="1"/>
</dbReference>
<comment type="caution">
    <text evidence="2">The sequence shown here is derived from an EMBL/GenBank/DDBJ whole genome shotgun (WGS) entry which is preliminary data.</text>
</comment>
<dbReference type="OrthoDB" id="7483518at2759"/>
<dbReference type="InterPro" id="IPR032675">
    <property type="entry name" value="LRR_dom_sf"/>
</dbReference>
<dbReference type="InterPro" id="IPR001810">
    <property type="entry name" value="F-box_dom"/>
</dbReference>
<dbReference type="PANTHER" id="PTHR13318">
    <property type="entry name" value="PARTNER OF PAIRED, ISOFORM B-RELATED"/>
    <property type="match status" value="1"/>
</dbReference>
<accession>A0A8S1AFT3</accession>
<dbReference type="SUPFAM" id="SSF52047">
    <property type="entry name" value="RNI-like"/>
    <property type="match status" value="1"/>
</dbReference>
<dbReference type="SUPFAM" id="SSF81383">
    <property type="entry name" value="F-box domain"/>
    <property type="match status" value="1"/>
</dbReference>
<feature type="domain" description="F-box" evidence="1">
    <location>
        <begin position="1"/>
        <end position="46"/>
    </location>
</feature>
<sequence length="413" mass="47948">MDVLPDEVLDMVFKYLSTPMLLGVCVRVCRRWRYVVERQALALREEGDERRLHRAMRRVLVTTFPVDLLGLMDNIIAKVRFIREITVHCSAAFHEPHTEALRMLPNLVHLDVFLQPRVLDERLSDIIRRLNTLVANEKLAPGLLRDLAASSQLVALHMYGRAMLYPCREMLDMLSARAPYMRELTLRCNQLPDAAFSTIGDCYNLLSLQLYSCRLLSTMGARALCRPRRLRRLHVTGACLVRRHALADMLELLPENLNELVLSNSWFGDEHVRIVAKSARELRVVELWCCKLTAAGAKKLACALPKLEQLDLDLTMPKRFLQAMARHSSLRFVRCVPDKAGPHPEQYMQDHPIWEVDGLRIFATYALYNHKYFRTGDEGFRSVLFYYWMQDVPPEPHLPYEYSEVDTYEDPFY</sequence>
<dbReference type="GO" id="GO:0031146">
    <property type="term" value="P:SCF-dependent proteasomal ubiquitin-dependent protein catabolic process"/>
    <property type="evidence" value="ECO:0007669"/>
    <property type="project" value="TreeGrafter"/>
</dbReference>
<evidence type="ECO:0000313" key="3">
    <source>
        <dbReference type="Proteomes" id="UP000494256"/>
    </source>
</evidence>
<name>A0A8S1AFT3_ARCPL</name>
<reference evidence="2 3" key="1">
    <citation type="submission" date="2020-04" db="EMBL/GenBank/DDBJ databases">
        <authorList>
            <person name="Wallbank WR R."/>
            <person name="Pardo Diaz C."/>
            <person name="Kozak K."/>
            <person name="Martin S."/>
            <person name="Jiggins C."/>
            <person name="Moest M."/>
            <person name="Warren A I."/>
            <person name="Byers J.R.P. K."/>
            <person name="Montejo-Kovacevich G."/>
            <person name="Yen C E."/>
        </authorList>
    </citation>
    <scope>NUCLEOTIDE SEQUENCE [LARGE SCALE GENOMIC DNA]</scope>
</reference>
<dbReference type="Gene3D" id="3.80.10.10">
    <property type="entry name" value="Ribonuclease Inhibitor"/>
    <property type="match status" value="1"/>
</dbReference>
<dbReference type="Gene3D" id="1.20.1280.50">
    <property type="match status" value="1"/>
</dbReference>
<dbReference type="PANTHER" id="PTHR13318:SF95">
    <property type="entry name" value="F-BOX PROTEIN YLR352W"/>
    <property type="match status" value="1"/>
</dbReference>
<proteinExistence type="predicted"/>
<dbReference type="AlphaFoldDB" id="A0A8S1AFT3"/>
<dbReference type="GO" id="GO:0019005">
    <property type="term" value="C:SCF ubiquitin ligase complex"/>
    <property type="evidence" value="ECO:0007669"/>
    <property type="project" value="TreeGrafter"/>
</dbReference>
<dbReference type="Proteomes" id="UP000494256">
    <property type="component" value="Unassembled WGS sequence"/>
</dbReference>